<comment type="catalytic activity">
    <reaction evidence="5">
        <text>chorismate = 4-hydroxybenzoate + pyruvate</text>
        <dbReference type="Rhea" id="RHEA:16505"/>
        <dbReference type="ChEBI" id="CHEBI:15361"/>
        <dbReference type="ChEBI" id="CHEBI:17879"/>
        <dbReference type="ChEBI" id="CHEBI:29748"/>
        <dbReference type="EC" id="4.1.3.40"/>
    </reaction>
</comment>
<sequence length="194" mass="21601">MRTASLRQARWLPHANGVQASARMRDWLVTPGSLTARLVASSSHFRVQRLRQAGAICLPDEALAIGMRRPGRVLEREVLLRCDGEPVVFAHTVVTASSTATDWPLFSALGERSLGTTLFYDPLVKRGQLEFARIRAGHPLLVRANAALGGTLRDQVYYARRCVYRRHQGLLLVTEVFLPPVLNLPAAEPNTKRR</sequence>
<name>A0ABT2DEP5_9BURK</name>
<evidence type="ECO:0000256" key="5">
    <source>
        <dbReference type="HAMAP-Rule" id="MF_01632"/>
    </source>
</evidence>
<dbReference type="SUPFAM" id="SSF64288">
    <property type="entry name" value="Chorismate lyase-like"/>
    <property type="match status" value="1"/>
</dbReference>
<proteinExistence type="inferred from homology"/>
<comment type="function">
    <text evidence="5">Removes the pyruvyl group from chorismate, with concomitant aromatization of the ring, to provide 4-hydroxybenzoate (4HB) for the ubiquinone pathway.</text>
</comment>
<dbReference type="InterPro" id="IPR028978">
    <property type="entry name" value="Chorismate_lyase_/UTRA_dom_sf"/>
</dbReference>
<keyword evidence="4 5" id="KW-0670">Pyruvate</keyword>
<dbReference type="EMBL" id="JANUHB010000004">
    <property type="protein sequence ID" value="MCS0809795.1"/>
    <property type="molecule type" value="Genomic_DNA"/>
</dbReference>
<dbReference type="RefSeq" id="WP_258823618.1">
    <property type="nucleotide sequence ID" value="NZ_JANUHB010000004.1"/>
</dbReference>
<dbReference type="InterPro" id="IPR007440">
    <property type="entry name" value="Chorismate--pyruvate_lyase"/>
</dbReference>
<keyword evidence="2 5" id="KW-0831">Ubiquinone biosynthesis</keyword>
<dbReference type="Proteomes" id="UP001206126">
    <property type="component" value="Unassembled WGS sequence"/>
</dbReference>
<feature type="binding site" evidence="5">
    <location>
        <position position="76"/>
    </location>
    <ligand>
        <name>substrate</name>
    </ligand>
</feature>
<gene>
    <name evidence="5" type="primary">ubiC</name>
    <name evidence="6" type="ORF">NX774_17875</name>
</gene>
<evidence type="ECO:0000256" key="2">
    <source>
        <dbReference type="ARBA" id="ARBA00022688"/>
    </source>
</evidence>
<comment type="caution">
    <text evidence="5">Lacks conserved residue(s) required for the propagation of feature annotation.</text>
</comment>
<keyword evidence="7" id="KW-1185">Reference proteome</keyword>
<evidence type="ECO:0000313" key="6">
    <source>
        <dbReference type="EMBL" id="MCS0809795.1"/>
    </source>
</evidence>
<reference evidence="6 7" key="1">
    <citation type="submission" date="2022-08" db="EMBL/GenBank/DDBJ databases">
        <title>Reclassification of Massilia species as members of the genera Telluria, Duganella, Pseudoduganella, Mokoshia gen. nov. and Zemynaea gen. nov. using orthogonal and non-orthogonal genome-based approaches.</title>
        <authorList>
            <person name="Bowman J.P."/>
        </authorList>
    </citation>
    <scope>NUCLEOTIDE SEQUENCE [LARGE SCALE GENOMIC DNA]</scope>
    <source>
        <strain evidence="6 7">JCM 31605</strain>
    </source>
</reference>
<evidence type="ECO:0000256" key="3">
    <source>
        <dbReference type="ARBA" id="ARBA00023239"/>
    </source>
</evidence>
<protein>
    <recommendedName>
        <fullName evidence="5">Probable chorismate pyruvate-lyase</fullName>
        <shortName evidence="5">CL</shortName>
        <shortName evidence="5">CPL</shortName>
        <ecNumber evidence="5">4.1.3.40</ecNumber>
    </recommendedName>
</protein>
<organism evidence="6 7">
    <name type="scientific">Massilia agilis</name>
    <dbReference type="NCBI Taxonomy" id="1811226"/>
    <lineage>
        <taxon>Bacteria</taxon>
        <taxon>Pseudomonadati</taxon>
        <taxon>Pseudomonadota</taxon>
        <taxon>Betaproteobacteria</taxon>
        <taxon>Burkholderiales</taxon>
        <taxon>Oxalobacteraceae</taxon>
        <taxon>Telluria group</taxon>
        <taxon>Massilia</taxon>
    </lineage>
</organism>
<dbReference type="HAMAP" id="MF_01632">
    <property type="entry name" value="UbiC"/>
    <property type="match status" value="1"/>
</dbReference>
<accession>A0ABT2DEP5</accession>
<dbReference type="GO" id="GO:0008813">
    <property type="term" value="F:chorismate lyase activity"/>
    <property type="evidence" value="ECO:0007669"/>
    <property type="project" value="UniProtKB-EC"/>
</dbReference>
<comment type="similarity">
    <text evidence="5">Belongs to the UbiC family.</text>
</comment>
<evidence type="ECO:0000256" key="4">
    <source>
        <dbReference type="ARBA" id="ARBA00023317"/>
    </source>
</evidence>
<evidence type="ECO:0000256" key="1">
    <source>
        <dbReference type="ARBA" id="ARBA00022490"/>
    </source>
</evidence>
<keyword evidence="1 5" id="KW-0963">Cytoplasm</keyword>
<evidence type="ECO:0000313" key="7">
    <source>
        <dbReference type="Proteomes" id="UP001206126"/>
    </source>
</evidence>
<feature type="binding site" evidence="5">
    <location>
        <position position="114"/>
    </location>
    <ligand>
        <name>substrate</name>
    </ligand>
</feature>
<dbReference type="EC" id="4.1.3.40" evidence="5"/>
<dbReference type="Pfam" id="PF04345">
    <property type="entry name" value="Chor_lyase"/>
    <property type="match status" value="1"/>
</dbReference>
<dbReference type="Gene3D" id="3.40.1410.10">
    <property type="entry name" value="Chorismate lyase-like"/>
    <property type="match status" value="1"/>
</dbReference>
<comment type="pathway">
    <text evidence="5">Cofactor biosynthesis; ubiquinone biosynthesis.</text>
</comment>
<feature type="binding site" evidence="5">
    <location>
        <position position="175"/>
    </location>
    <ligand>
        <name>substrate</name>
    </ligand>
</feature>
<comment type="subcellular location">
    <subcellularLocation>
        <location evidence="5">Cytoplasm</location>
    </subcellularLocation>
</comment>
<dbReference type="PANTHER" id="PTHR38683">
    <property type="entry name" value="CHORISMATE PYRUVATE-LYASE"/>
    <property type="match status" value="1"/>
</dbReference>
<dbReference type="PANTHER" id="PTHR38683:SF1">
    <property type="entry name" value="CHORISMATE PYRUVATE-LYASE"/>
    <property type="match status" value="1"/>
</dbReference>
<keyword evidence="3 5" id="KW-0456">Lyase</keyword>
<comment type="caution">
    <text evidence="6">The sequence shown here is derived from an EMBL/GenBank/DDBJ whole genome shotgun (WGS) entry which is preliminary data.</text>
</comment>